<sequence>MICIGSLSSFYYLLKCGILVRVSNIFFYGTAEKPCILEYHSKYASERVTFHSHYVLFVYGYFSIADIVKSHEKVYERSFSGACRAYYGYRLTFFHLYIHVFDKNRIL</sequence>
<name>A0A645IPZ7_9ZZZZ</name>
<protein>
    <submittedName>
        <fullName evidence="1">Uncharacterized protein</fullName>
    </submittedName>
</protein>
<dbReference type="AlphaFoldDB" id="A0A645IPZ7"/>
<organism evidence="1">
    <name type="scientific">bioreactor metagenome</name>
    <dbReference type="NCBI Taxonomy" id="1076179"/>
    <lineage>
        <taxon>unclassified sequences</taxon>
        <taxon>metagenomes</taxon>
        <taxon>ecological metagenomes</taxon>
    </lineage>
</organism>
<evidence type="ECO:0000313" key="1">
    <source>
        <dbReference type="EMBL" id="MPN53307.1"/>
    </source>
</evidence>
<reference evidence="1" key="1">
    <citation type="submission" date="2019-08" db="EMBL/GenBank/DDBJ databases">
        <authorList>
            <person name="Kucharzyk K."/>
            <person name="Murdoch R.W."/>
            <person name="Higgins S."/>
            <person name="Loffler F."/>
        </authorList>
    </citation>
    <scope>NUCLEOTIDE SEQUENCE</scope>
</reference>
<accession>A0A645IPZ7</accession>
<dbReference type="EMBL" id="VSSQ01120314">
    <property type="protein sequence ID" value="MPN53307.1"/>
    <property type="molecule type" value="Genomic_DNA"/>
</dbReference>
<proteinExistence type="predicted"/>
<comment type="caution">
    <text evidence="1">The sequence shown here is derived from an EMBL/GenBank/DDBJ whole genome shotgun (WGS) entry which is preliminary data.</text>
</comment>
<gene>
    <name evidence="1" type="ORF">SDC9_200971</name>
</gene>